<evidence type="ECO:0000313" key="4">
    <source>
        <dbReference type="Proteomes" id="UP000008522"/>
    </source>
</evidence>
<feature type="compositionally biased region" description="Polar residues" evidence="1">
    <location>
        <begin position="267"/>
        <end position="276"/>
    </location>
</feature>
<dbReference type="PANTHER" id="PTHR31157:SF1">
    <property type="entry name" value="SCP DOMAIN-CONTAINING PROTEIN"/>
    <property type="match status" value="1"/>
</dbReference>
<feature type="domain" description="SCP" evidence="2">
    <location>
        <begin position="149"/>
        <end position="252"/>
    </location>
</feature>
<proteinExistence type="predicted"/>
<sequence length="293" mass="34227">MKNILILFILISYNAFTYNFVSIINDYRIANGKHPIKQNNQLDRALAKMAKMYAHKGYIDYEYISDANLNITDYSIVYTYGFTSSSSLVNFCVHNDNFLNNYDYASVAVYKIENYNYVVAGVFNGINYDDEVNEVYDLITENRNNNGAITKLKRDKNLEKMAMARAKELFEKYSHTRPNGKEFYTIMEDLNIENYWNGNGENIASGYKNAKEVMKAWMESKGHRENILDKRYTSVGVGLYVKNGKAYWVQIFGIDNPKYKDTDTEYQDNNNSTYDSYKNYDEYGDNYKNDSLY</sequence>
<dbReference type="InterPro" id="IPR014044">
    <property type="entry name" value="CAP_dom"/>
</dbReference>
<accession>G0EMP4</accession>
<dbReference type="PANTHER" id="PTHR31157">
    <property type="entry name" value="SCP DOMAIN-CONTAINING PROTEIN"/>
    <property type="match status" value="1"/>
</dbReference>
<evidence type="ECO:0000313" key="3">
    <source>
        <dbReference type="EMBL" id="AEM21732.1"/>
    </source>
</evidence>
<dbReference type="HOGENOM" id="CLU_1010735_0_0_12"/>
<dbReference type="RefSeq" id="WP_014487565.1">
    <property type="nucleotide sequence ID" value="NC_017243.1"/>
</dbReference>
<evidence type="ECO:0000256" key="1">
    <source>
        <dbReference type="SAM" id="MobiDB-lite"/>
    </source>
</evidence>
<keyword evidence="4" id="KW-1185">Reference proteome</keyword>
<protein>
    <recommendedName>
        <fullName evidence="2">SCP domain-containing protein</fullName>
    </recommendedName>
</protein>
<dbReference type="EMBL" id="CP002874">
    <property type="protein sequence ID" value="AEM21732.1"/>
    <property type="molecule type" value="Genomic_DNA"/>
</dbReference>
<dbReference type="AlphaFoldDB" id="G0EMP4"/>
<name>G0EMP4_BRAIP</name>
<dbReference type="PATRIC" id="fig|1045858.4.peg.1109"/>
<evidence type="ECO:0000259" key="2">
    <source>
        <dbReference type="Pfam" id="PF00188"/>
    </source>
</evidence>
<dbReference type="Pfam" id="PF00188">
    <property type="entry name" value="CAP"/>
    <property type="match status" value="1"/>
</dbReference>
<dbReference type="InterPro" id="IPR035940">
    <property type="entry name" value="CAP_sf"/>
</dbReference>
<dbReference type="Proteomes" id="UP000008522">
    <property type="component" value="Chromosome"/>
</dbReference>
<dbReference type="eggNOG" id="COG2340">
    <property type="taxonomic scope" value="Bacteria"/>
</dbReference>
<organism evidence="3 4">
    <name type="scientific">Brachyspira intermedia (strain ATCC 51140 / PWS/A)</name>
    <name type="common">Serpulina intermedia</name>
    <dbReference type="NCBI Taxonomy" id="1045858"/>
    <lineage>
        <taxon>Bacteria</taxon>
        <taxon>Pseudomonadati</taxon>
        <taxon>Spirochaetota</taxon>
        <taxon>Spirochaetia</taxon>
        <taxon>Brachyspirales</taxon>
        <taxon>Brachyspiraceae</taxon>
        <taxon>Brachyspira</taxon>
    </lineage>
</organism>
<dbReference type="KEGG" id="bip:Bint_1109"/>
<dbReference type="GeneID" id="44971400"/>
<reference evidence="3 4" key="1">
    <citation type="journal article" date="2011" name="BMC Genomics">
        <title>Complete genome sequence of Brachyspira intermedia reveals unique genomic features in Brachyspira species and phage-mediated horizontal gene transfer.</title>
        <authorList>
            <person name="Hafstrom T."/>
            <person name="Jansson D.S."/>
            <person name="Segerman B."/>
        </authorList>
    </citation>
    <scope>NUCLEOTIDE SEQUENCE [LARGE SCALE GENOMIC DNA]</scope>
    <source>
        <strain evidence="4">ATCC 51140 / PWS/A</strain>
    </source>
</reference>
<dbReference type="OrthoDB" id="9783944at2"/>
<dbReference type="SUPFAM" id="SSF55797">
    <property type="entry name" value="PR-1-like"/>
    <property type="match status" value="1"/>
</dbReference>
<feature type="region of interest" description="Disordered" evidence="1">
    <location>
        <begin position="260"/>
        <end position="282"/>
    </location>
</feature>
<dbReference type="CDD" id="cd05379">
    <property type="entry name" value="CAP_bacterial"/>
    <property type="match status" value="1"/>
</dbReference>
<gene>
    <name evidence="3" type="ordered locus">Bint_1109</name>
</gene>
<dbReference type="Gene3D" id="3.40.33.10">
    <property type="entry name" value="CAP"/>
    <property type="match status" value="1"/>
</dbReference>